<sequence length="95" mass="9513">MEQRTRTGMAQIDDILGALGTSPPPPALAAIDDGVLRGLADRRESATARRGMVMAVAVAAFVGIAGAIAPAAPARAQAEPLFGVPSGAPSHLLAD</sequence>
<keyword evidence="1" id="KW-0812">Transmembrane</keyword>
<dbReference type="eggNOG" id="ENOG5031D42">
    <property type="taxonomic scope" value="Bacteria"/>
</dbReference>
<accession>Q2G462</accession>
<dbReference type="STRING" id="279238.Saro_2926"/>
<dbReference type="Proteomes" id="UP000009134">
    <property type="component" value="Chromosome"/>
</dbReference>
<organism evidence="2 3">
    <name type="scientific">Novosphingobium aromaticivorans (strain ATCC 700278 / DSM 12444 / CCUG 56034 / CIP 105152 / NBRC 16084 / F199)</name>
    <dbReference type="NCBI Taxonomy" id="279238"/>
    <lineage>
        <taxon>Bacteria</taxon>
        <taxon>Pseudomonadati</taxon>
        <taxon>Pseudomonadota</taxon>
        <taxon>Alphaproteobacteria</taxon>
        <taxon>Sphingomonadales</taxon>
        <taxon>Sphingomonadaceae</taxon>
        <taxon>Novosphingobium</taxon>
    </lineage>
</organism>
<evidence type="ECO:0000256" key="1">
    <source>
        <dbReference type="SAM" id="Phobius"/>
    </source>
</evidence>
<evidence type="ECO:0000313" key="3">
    <source>
        <dbReference type="Proteomes" id="UP000009134"/>
    </source>
</evidence>
<dbReference type="AlphaFoldDB" id="Q2G462"/>
<gene>
    <name evidence="2" type="ordered locus">Saro_2926</name>
</gene>
<reference evidence="3" key="1">
    <citation type="submission" date="2006-01" db="EMBL/GenBank/DDBJ databases">
        <title>Complete sequence of Novosphingobium aromaticivorans DSM 12444.</title>
        <authorList>
            <consortium name="US DOE Joint Genome Institute"/>
            <person name="Copeland A."/>
            <person name="Lucas S."/>
            <person name="Lapidus A."/>
            <person name="Barry K."/>
            <person name="Detter J.C."/>
            <person name="Glavina T."/>
            <person name="Hammon N."/>
            <person name="Israni S."/>
            <person name="Pitluck S."/>
            <person name="Chain P."/>
            <person name="Malfatti S."/>
            <person name="Shin M."/>
            <person name="Vergez L."/>
            <person name="Schmutz J."/>
            <person name="Larimer F."/>
            <person name="Land M."/>
            <person name="Kyrpides N."/>
            <person name="Ivanova N."/>
            <person name="Fredrickson J."/>
            <person name="Balkwill D."/>
            <person name="Romine M.F."/>
            <person name="Richardson P."/>
        </authorList>
    </citation>
    <scope>NUCLEOTIDE SEQUENCE [LARGE SCALE GENOMIC DNA]</scope>
    <source>
        <strain evidence="3">ATCC 700278 / DSM 12444 / CCUG 56034 / CIP 105152 / NBRC 16084 / F199</strain>
    </source>
</reference>
<keyword evidence="3" id="KW-1185">Reference proteome</keyword>
<name>Q2G462_NOVAD</name>
<evidence type="ECO:0000313" key="2">
    <source>
        <dbReference type="EMBL" id="ABD27361.1"/>
    </source>
</evidence>
<protein>
    <submittedName>
        <fullName evidence="2">Uncharacterized protein</fullName>
    </submittedName>
</protein>
<dbReference type="HOGENOM" id="CLU_2370044_0_0_5"/>
<dbReference type="EMBL" id="CP000248">
    <property type="protein sequence ID" value="ABD27361.1"/>
    <property type="molecule type" value="Genomic_DNA"/>
</dbReference>
<keyword evidence="1" id="KW-1133">Transmembrane helix</keyword>
<proteinExistence type="predicted"/>
<feature type="transmembrane region" description="Helical" evidence="1">
    <location>
        <begin position="52"/>
        <end position="72"/>
    </location>
</feature>
<keyword evidence="1" id="KW-0472">Membrane</keyword>
<dbReference type="KEGG" id="nar:Saro_2926"/>